<evidence type="ECO:0000313" key="1">
    <source>
        <dbReference type="EMBL" id="PAV29464.1"/>
    </source>
</evidence>
<proteinExistence type="predicted"/>
<dbReference type="OrthoDB" id="2690514at2"/>
<gene>
    <name evidence="1" type="ORF">CIL05_11400</name>
</gene>
<protein>
    <recommendedName>
        <fullName evidence="3">DUF2515 domain-containing protein</fullName>
    </recommendedName>
</protein>
<reference evidence="1 2" key="1">
    <citation type="submission" date="2017-08" db="EMBL/GenBank/DDBJ databases">
        <title>Virgibacillus indicus sp. nov. and Virgibacillus profoundi sp. nov, two moderately halophilic bacteria isolated from marine sediment by using the Microfluidic Streak Plate.</title>
        <authorList>
            <person name="Xu B."/>
            <person name="Hu B."/>
            <person name="Wang J."/>
            <person name="Zhu Y."/>
            <person name="Huang L."/>
            <person name="Du W."/>
            <person name="Huang Y."/>
        </authorList>
    </citation>
    <scope>NUCLEOTIDE SEQUENCE [LARGE SCALE GENOMIC DNA]</scope>
    <source>
        <strain evidence="1 2">IO3-P3-H5</strain>
    </source>
</reference>
<evidence type="ECO:0008006" key="3">
    <source>
        <dbReference type="Google" id="ProtNLM"/>
    </source>
</evidence>
<sequence>MCKVLEQDSIHYITKATQAHNMDNISRTNAYQKFYLDYPEIKWAFVASLVSRNAGWNMTDLHLAPYKNILGSRERNRLFMTYERANWLIFSDAYPQLLIYKMSSKQSKPLFHLLKFFNVSLFIIREWHYFWKTKNKERLMTALIINEQNIIQNSVIKQSFFEFNVFRKLPYLMQNFINMNAVIIPTRDDRLYGSFVHNFTNVTNRITLGKNIATIIYTPNIYQKTLDFAIKVEHTGSRRDYERFLKGKFPPSPLLRSVYPVIQHQDIVRNDWYRLGGIKKKWQQNKLTLKEIEIKNSFYRKRKMLYAYYHFRNVFM</sequence>
<keyword evidence="2" id="KW-1185">Reference proteome</keyword>
<dbReference type="EMBL" id="NPOA01000007">
    <property type="protein sequence ID" value="PAV29464.1"/>
    <property type="molecule type" value="Genomic_DNA"/>
</dbReference>
<comment type="caution">
    <text evidence="1">The sequence shown here is derived from an EMBL/GenBank/DDBJ whole genome shotgun (WGS) entry which is preliminary data.</text>
</comment>
<dbReference type="AlphaFoldDB" id="A0A2A2IDX7"/>
<dbReference type="Proteomes" id="UP000218887">
    <property type="component" value="Unassembled WGS sequence"/>
</dbReference>
<accession>A0A2A2IDX7</accession>
<evidence type="ECO:0000313" key="2">
    <source>
        <dbReference type="Proteomes" id="UP000218887"/>
    </source>
</evidence>
<dbReference type="RefSeq" id="WP_095655667.1">
    <property type="nucleotide sequence ID" value="NZ_NPOA01000007.1"/>
</dbReference>
<dbReference type="Pfam" id="PF10720">
    <property type="entry name" value="DUF2515"/>
    <property type="match status" value="1"/>
</dbReference>
<name>A0A2A2IDX7_9BACI</name>
<dbReference type="InterPro" id="IPR019658">
    <property type="entry name" value="DUF2515"/>
</dbReference>
<organism evidence="1 2">
    <name type="scientific">Virgibacillus profundi</name>
    <dbReference type="NCBI Taxonomy" id="2024555"/>
    <lineage>
        <taxon>Bacteria</taxon>
        <taxon>Bacillati</taxon>
        <taxon>Bacillota</taxon>
        <taxon>Bacilli</taxon>
        <taxon>Bacillales</taxon>
        <taxon>Bacillaceae</taxon>
        <taxon>Virgibacillus</taxon>
    </lineage>
</organism>